<gene>
    <name evidence="1" type="ORF">AAFP32_13335</name>
</gene>
<dbReference type="AlphaFoldDB" id="A0AAU7UKJ5"/>
<dbReference type="EMBL" id="CP158281">
    <property type="protein sequence ID" value="XBV88534.1"/>
    <property type="molecule type" value="Genomic_DNA"/>
</dbReference>
<dbReference type="RefSeq" id="WP_350269540.1">
    <property type="nucleotide sequence ID" value="NZ_CP158281.1"/>
</dbReference>
<proteinExistence type="predicted"/>
<name>A0AAU7UKJ5_9MICO</name>
<accession>A0AAU7UKJ5</accession>
<dbReference type="KEGG" id="bkr:AAFP32_13335"/>
<evidence type="ECO:0000313" key="1">
    <source>
        <dbReference type="EMBL" id="XBV88534.1"/>
    </source>
</evidence>
<reference evidence="1" key="1">
    <citation type="submission" date="2024-06" db="EMBL/GenBank/DDBJ databases">
        <title>Brevibacterium koreense sp. nov., isolated from jogae-jeotgal, a Korean fermented seafood.</title>
        <authorList>
            <person name="Whon T.W."/>
            <person name="Nam S."/>
            <person name="Kim Y."/>
        </authorList>
    </citation>
    <scope>NUCLEOTIDE SEQUENCE</scope>
    <source>
        <strain evidence="1">CBA3109</strain>
    </source>
</reference>
<organism evidence="1">
    <name type="scientific">Brevibacterium koreense</name>
    <dbReference type="NCBI Taxonomy" id="3140787"/>
    <lineage>
        <taxon>Bacteria</taxon>
        <taxon>Bacillati</taxon>
        <taxon>Actinomycetota</taxon>
        <taxon>Actinomycetes</taxon>
        <taxon>Micrococcales</taxon>
        <taxon>Brevibacteriaceae</taxon>
        <taxon>Brevibacterium</taxon>
    </lineage>
</organism>
<sequence length="183" mass="20556">MHDIAHFEVALRNAYDIAISTAWPHSPHWLLHAESPAVMPIWRTKLVNGIKRGSDVNFRTRKNVDDAIRKCGYGNADPGKVIAELTFGFWRQLTTKAMEKSVWVPYLHTAFPHGTSRSIIDAQISAVNALRNRIAHHEPLFTPTIDPETTHADMLDCLRLLSPDVYAHVLRTSKASQTLAAMP</sequence>
<evidence type="ECO:0008006" key="2">
    <source>
        <dbReference type="Google" id="ProtNLM"/>
    </source>
</evidence>
<protein>
    <recommendedName>
        <fullName evidence="2">Abi-like protein</fullName>
    </recommendedName>
</protein>